<dbReference type="Proteomes" id="UP001314169">
    <property type="component" value="Chromosome 4"/>
</dbReference>
<accession>A0ABP0A4B2</accession>
<feature type="compositionally biased region" description="Polar residues" evidence="1">
    <location>
        <begin position="27"/>
        <end position="39"/>
    </location>
</feature>
<protein>
    <submittedName>
        <fullName evidence="2">Uncharacterized protein</fullName>
    </submittedName>
</protein>
<keyword evidence="3" id="KW-1185">Reference proteome</keyword>
<feature type="compositionally biased region" description="Polar residues" evidence="1">
    <location>
        <begin position="1"/>
        <end position="10"/>
    </location>
</feature>
<gene>
    <name evidence="2" type="ORF">MPIPNATIZW_LOCUS12929</name>
</gene>
<name>A0ABP0A4B2_PIPNA</name>
<feature type="region of interest" description="Disordered" evidence="1">
    <location>
        <begin position="1"/>
        <end position="41"/>
    </location>
</feature>
<evidence type="ECO:0000313" key="3">
    <source>
        <dbReference type="Proteomes" id="UP001314169"/>
    </source>
</evidence>
<organism evidence="2 3">
    <name type="scientific">Pipistrellus nathusii</name>
    <name type="common">Nathusius' pipistrelle</name>
    <dbReference type="NCBI Taxonomy" id="59473"/>
    <lineage>
        <taxon>Eukaryota</taxon>
        <taxon>Metazoa</taxon>
        <taxon>Chordata</taxon>
        <taxon>Craniata</taxon>
        <taxon>Vertebrata</taxon>
        <taxon>Euteleostomi</taxon>
        <taxon>Mammalia</taxon>
        <taxon>Eutheria</taxon>
        <taxon>Laurasiatheria</taxon>
        <taxon>Chiroptera</taxon>
        <taxon>Yangochiroptera</taxon>
        <taxon>Vespertilionidae</taxon>
        <taxon>Pipistrellus</taxon>
    </lineage>
</organism>
<reference evidence="2" key="1">
    <citation type="submission" date="2023-12" db="EMBL/GenBank/DDBJ databases">
        <authorList>
            <person name="Brown T."/>
        </authorList>
    </citation>
    <scope>NUCLEOTIDE SEQUENCE</scope>
</reference>
<evidence type="ECO:0000313" key="2">
    <source>
        <dbReference type="EMBL" id="CAK6444623.1"/>
    </source>
</evidence>
<sequence length="134" mass="14245">MLCSPGFSSTGPRPGREPGRGVGVLATVSSPQGERSSQPALEIPSACPWEQADGSSATALSALCSQSRPDRQGTRSETSLCSPLKTVFFSLRSRHVPTSPLDFAFPGVFLPNYSALPLHWKVPASASFHLDNNF</sequence>
<dbReference type="EMBL" id="OY882861">
    <property type="protein sequence ID" value="CAK6444623.1"/>
    <property type="molecule type" value="Genomic_DNA"/>
</dbReference>
<evidence type="ECO:0000256" key="1">
    <source>
        <dbReference type="SAM" id="MobiDB-lite"/>
    </source>
</evidence>
<proteinExistence type="predicted"/>